<reference evidence="3 4" key="1">
    <citation type="journal article" date="2009" name="Environ. Microbiol.">
        <title>Genome sequence of Desulfobacterium autotrophicum HRM2, a marine sulfate reducer oxidizing organic carbon completely to carbon dioxide.</title>
        <authorList>
            <person name="Strittmatter A.W."/>
            <person name="Liesegang H."/>
            <person name="Rabus R."/>
            <person name="Decker I."/>
            <person name="Amann J."/>
            <person name="Andres S."/>
            <person name="Henne A."/>
            <person name="Fricke W.F."/>
            <person name="Martinez-Arias R."/>
            <person name="Bartels D."/>
            <person name="Goesmann A."/>
            <person name="Krause L."/>
            <person name="Puehler A."/>
            <person name="Klenk H.P."/>
            <person name="Richter M."/>
            <person name="Schuler M."/>
            <person name="Gloeckner F.O."/>
            <person name="Meyerdierks A."/>
            <person name="Gottschalk G."/>
            <person name="Amann R."/>
        </authorList>
    </citation>
    <scope>NUCLEOTIDE SEQUENCE [LARGE SCALE GENOMIC DNA]</scope>
    <source>
        <strain evidence="4">ATCC 43914 / DSM 3382 / HRM2</strain>
    </source>
</reference>
<evidence type="ECO:0000259" key="2">
    <source>
        <dbReference type="Pfam" id="PF16561"/>
    </source>
</evidence>
<evidence type="ECO:0000313" key="4">
    <source>
        <dbReference type="Proteomes" id="UP000000442"/>
    </source>
</evidence>
<feature type="domain" description="AMP-activated protein kinase glycogen-binding" evidence="2">
    <location>
        <begin position="110"/>
        <end position="184"/>
    </location>
</feature>
<dbReference type="EMBL" id="CP001087">
    <property type="protein sequence ID" value="ACN13340.1"/>
    <property type="molecule type" value="Genomic_DNA"/>
</dbReference>
<dbReference type="eggNOG" id="COG0296">
    <property type="taxonomic scope" value="Bacteria"/>
</dbReference>
<dbReference type="AlphaFoldDB" id="C0QFE4"/>
<dbReference type="InterPro" id="IPR014756">
    <property type="entry name" value="Ig_E-set"/>
</dbReference>
<keyword evidence="1" id="KW-0472">Membrane</keyword>
<protein>
    <submittedName>
        <fullName evidence="3">Hypothetical 5-AMP-activated protein kinase, beta-1 subunit (AMPK beta-1 chain) (AMPKb)</fullName>
    </submittedName>
</protein>
<name>C0QFE4_DESAH</name>
<dbReference type="InterPro" id="IPR032640">
    <property type="entry name" value="AMPK1_CBM"/>
</dbReference>
<keyword evidence="3" id="KW-0418">Kinase</keyword>
<dbReference type="CDD" id="cd02859">
    <property type="entry name" value="E_set_AMPKbeta_like_N"/>
    <property type="match status" value="1"/>
</dbReference>
<keyword evidence="4" id="KW-1185">Reference proteome</keyword>
<dbReference type="HOGENOM" id="CLU_1394383_0_0_7"/>
<dbReference type="OrthoDB" id="5418559at2"/>
<feature type="transmembrane region" description="Helical" evidence="1">
    <location>
        <begin position="75"/>
        <end position="93"/>
    </location>
</feature>
<dbReference type="KEGG" id="dat:HRM2_02180"/>
<proteinExistence type="predicted"/>
<dbReference type="RefSeq" id="WP_012662589.1">
    <property type="nucleotide sequence ID" value="NC_012108.1"/>
</dbReference>
<dbReference type="Pfam" id="PF16561">
    <property type="entry name" value="AMPK1_CBM"/>
    <property type="match status" value="1"/>
</dbReference>
<dbReference type="GO" id="GO:0016301">
    <property type="term" value="F:kinase activity"/>
    <property type="evidence" value="ECO:0007669"/>
    <property type="project" value="UniProtKB-KW"/>
</dbReference>
<dbReference type="InterPro" id="IPR013783">
    <property type="entry name" value="Ig-like_fold"/>
</dbReference>
<dbReference type="Gene3D" id="2.60.40.10">
    <property type="entry name" value="Immunoglobulins"/>
    <property type="match status" value="1"/>
</dbReference>
<evidence type="ECO:0000313" key="3">
    <source>
        <dbReference type="EMBL" id="ACN13340.1"/>
    </source>
</evidence>
<sequence length="187" mass="21396">MDYLSSMYIDDEMDLNAKKQFVEKVRYDKDFYKQTLDLLELEQLIEIQPVLPEPLPGNRWRPPIWTRLAGLLKPIGYTAAGFSTAVLMLFTFFQSPPLPLCNNRFVLFEPAANQVELVGSFTGWQKVAMERIGNSGYWELNLHLVSGEHRFAYILNGHSRIADPTLPAREADDFGGENSILNIETRI</sequence>
<organism evidence="3 4">
    <name type="scientific">Desulforapulum autotrophicum (strain ATCC 43914 / DSM 3382 / VKM B-1955 / HRM2)</name>
    <name type="common">Desulfobacterium autotrophicum</name>
    <dbReference type="NCBI Taxonomy" id="177437"/>
    <lineage>
        <taxon>Bacteria</taxon>
        <taxon>Pseudomonadati</taxon>
        <taxon>Thermodesulfobacteriota</taxon>
        <taxon>Desulfobacteria</taxon>
        <taxon>Desulfobacterales</taxon>
        <taxon>Desulfobacteraceae</taxon>
        <taxon>Desulforapulum</taxon>
    </lineage>
</organism>
<dbReference type="SUPFAM" id="SSF81296">
    <property type="entry name" value="E set domains"/>
    <property type="match status" value="1"/>
</dbReference>
<evidence type="ECO:0000256" key="1">
    <source>
        <dbReference type="SAM" id="Phobius"/>
    </source>
</evidence>
<accession>C0QFE4</accession>
<dbReference type="Proteomes" id="UP000000442">
    <property type="component" value="Chromosome"/>
</dbReference>
<keyword evidence="1" id="KW-1133">Transmembrane helix</keyword>
<gene>
    <name evidence="3" type="ordered locus">HRM2_02180</name>
</gene>
<dbReference type="STRING" id="177437.HRM2_02180"/>
<keyword evidence="1" id="KW-0812">Transmembrane</keyword>
<keyword evidence="3" id="KW-0808">Transferase</keyword>